<feature type="chain" id="PRO_5042077471" evidence="2">
    <location>
        <begin position="23"/>
        <end position="314"/>
    </location>
</feature>
<dbReference type="AlphaFoldDB" id="A0AAD0PWQ0"/>
<dbReference type="Proteomes" id="UP000006426">
    <property type="component" value="Plasmid pmppla107"/>
</dbReference>
<evidence type="ECO:0000313" key="3">
    <source>
        <dbReference type="EMBL" id="AXH60165.1"/>
    </source>
</evidence>
<organism evidence="3 4">
    <name type="scientific">Pseudomonas amygdali pv. lachrymans str. M301315</name>
    <dbReference type="NCBI Taxonomy" id="629260"/>
    <lineage>
        <taxon>Bacteria</taxon>
        <taxon>Pseudomonadati</taxon>
        <taxon>Pseudomonadota</taxon>
        <taxon>Gammaproteobacteria</taxon>
        <taxon>Pseudomonadales</taxon>
        <taxon>Pseudomonadaceae</taxon>
        <taxon>Pseudomonas</taxon>
        <taxon>Pseudomonas amygdali</taxon>
    </lineage>
</organism>
<keyword evidence="2" id="KW-0732">Signal</keyword>
<gene>
    <name evidence="3" type="ORF">PLA107_033810</name>
</gene>
<feature type="signal peptide" evidence="2">
    <location>
        <begin position="1"/>
        <end position="22"/>
    </location>
</feature>
<sequence length="314" mass="34515">MAMKRLIACLIPLVLISSLSYADDAATTTPEPEQPKSESAKDSKKDDAKAPYAAALFKLIEETQGTIHDAMLPVETELANDVEKTSKQLLSDNVVYGALLKMAMYRDTLNGEESNPERAARSAMGSLQSMLRQTPGIMSNEALINRARLIAQVAKYYSKKDPSLCRYYPQDFSILLSVDAPWLTDVDEDVARQAMADELKATKAMLEGMPPLIINDTDVQTVFSKFAGEWIGGLDPETVKIIAVAKGQANYCELWRYLLDDVAKMTESYPGAGQKLLLPLLTLPTRGWLDVGQWSYRIGQQPASAQQSAAGDDQ</sequence>
<feature type="compositionally biased region" description="Basic and acidic residues" evidence="1">
    <location>
        <begin position="33"/>
        <end position="47"/>
    </location>
</feature>
<dbReference type="EMBL" id="CP031226">
    <property type="protein sequence ID" value="AXH60165.1"/>
    <property type="molecule type" value="Genomic_DNA"/>
</dbReference>
<evidence type="ECO:0000256" key="2">
    <source>
        <dbReference type="SAM" id="SignalP"/>
    </source>
</evidence>
<feature type="region of interest" description="Disordered" evidence="1">
    <location>
        <begin position="25"/>
        <end position="47"/>
    </location>
</feature>
<keyword evidence="3" id="KW-0614">Plasmid</keyword>
<evidence type="ECO:0000256" key="1">
    <source>
        <dbReference type="SAM" id="MobiDB-lite"/>
    </source>
</evidence>
<reference evidence="3 4" key="1">
    <citation type="journal article" date="2011" name="PLoS Pathog.">
        <title>Dynamic evolution of pathogenicity revealed by sequencing and comparative genomics of 19 Pseudomonas syringae isolates.</title>
        <authorList>
            <person name="Baltrus D.A."/>
            <person name="Nishimura M.T."/>
            <person name="Romanchuk A."/>
            <person name="Chang J.H."/>
            <person name="Mukhtar M.S."/>
            <person name="Cherkis K."/>
            <person name="Roach J."/>
            <person name="Grant S.R."/>
            <person name="Jones C.D."/>
            <person name="Dangl J.L."/>
        </authorList>
    </citation>
    <scope>NUCLEOTIDE SEQUENCE [LARGE SCALE GENOMIC DNA]</scope>
    <source>
        <strain evidence="3 4">M301315</strain>
    </source>
</reference>
<proteinExistence type="predicted"/>
<protein>
    <submittedName>
        <fullName evidence="3">Uncharacterized protein</fullName>
    </submittedName>
</protein>
<evidence type="ECO:0000313" key="4">
    <source>
        <dbReference type="Proteomes" id="UP000006426"/>
    </source>
</evidence>
<accession>A0AAD0PWQ0</accession>
<geneLocation type="plasmid" evidence="4">
    <name>pmppla107</name>
</geneLocation>
<name>A0AAD0PWQ0_PSEAV</name>